<gene>
    <name evidence="1" type="ORF">HZI73_08650</name>
</gene>
<dbReference type="SUPFAM" id="SSF51230">
    <property type="entry name" value="Single hybrid motif"/>
    <property type="match status" value="1"/>
</dbReference>
<dbReference type="Proteomes" id="UP000683246">
    <property type="component" value="Chromosome"/>
</dbReference>
<dbReference type="PANTHER" id="PTHR30469">
    <property type="entry name" value="MULTIDRUG RESISTANCE PROTEIN MDTA"/>
    <property type="match status" value="1"/>
</dbReference>
<reference evidence="1" key="1">
    <citation type="submission" date="2020-07" db="EMBL/GenBank/DDBJ databases">
        <title>Vallitalea pronyensis genome.</title>
        <authorList>
            <person name="Postec A."/>
        </authorList>
    </citation>
    <scope>NUCLEOTIDE SEQUENCE</scope>
    <source>
        <strain evidence="1">FatNI3</strain>
    </source>
</reference>
<keyword evidence="2" id="KW-1185">Reference proteome</keyword>
<dbReference type="AlphaFoldDB" id="A0A8J8MIP0"/>
<dbReference type="EMBL" id="CP058649">
    <property type="protein sequence ID" value="QUI22365.1"/>
    <property type="molecule type" value="Genomic_DNA"/>
</dbReference>
<accession>A0A8J8MIP0</accession>
<dbReference type="KEGG" id="vpy:HZI73_08650"/>
<dbReference type="InterPro" id="IPR011053">
    <property type="entry name" value="Single_hybrid_motif"/>
</dbReference>
<dbReference type="CDD" id="cd06849">
    <property type="entry name" value="lipoyl_domain"/>
    <property type="match status" value="1"/>
</dbReference>
<dbReference type="Gene3D" id="2.40.50.100">
    <property type="match status" value="1"/>
</dbReference>
<dbReference type="Gene3D" id="2.40.420.20">
    <property type="match status" value="1"/>
</dbReference>
<evidence type="ECO:0000313" key="2">
    <source>
        <dbReference type="Proteomes" id="UP000683246"/>
    </source>
</evidence>
<organism evidence="1 2">
    <name type="scientific">Vallitalea pronyensis</name>
    <dbReference type="NCBI Taxonomy" id="1348613"/>
    <lineage>
        <taxon>Bacteria</taxon>
        <taxon>Bacillati</taxon>
        <taxon>Bacillota</taxon>
        <taxon>Clostridia</taxon>
        <taxon>Lachnospirales</taxon>
        <taxon>Vallitaleaceae</taxon>
        <taxon>Vallitalea</taxon>
    </lineage>
</organism>
<dbReference type="GO" id="GO:1990281">
    <property type="term" value="C:efflux pump complex"/>
    <property type="evidence" value="ECO:0007669"/>
    <property type="project" value="TreeGrafter"/>
</dbReference>
<dbReference type="GO" id="GO:0015562">
    <property type="term" value="F:efflux transmembrane transporter activity"/>
    <property type="evidence" value="ECO:0007669"/>
    <property type="project" value="TreeGrafter"/>
</dbReference>
<name>A0A8J8MIP0_9FIRM</name>
<dbReference type="PROSITE" id="PS51257">
    <property type="entry name" value="PROKAR_LIPOPROTEIN"/>
    <property type="match status" value="1"/>
</dbReference>
<evidence type="ECO:0000313" key="1">
    <source>
        <dbReference type="EMBL" id="QUI22365.1"/>
    </source>
</evidence>
<protein>
    <submittedName>
        <fullName evidence="1">HlyD family efflux transporter periplasmic adaptor subunit</fullName>
    </submittedName>
</protein>
<proteinExistence type="predicted"/>
<dbReference type="RefSeq" id="WP_212697849.1">
    <property type="nucleotide sequence ID" value="NZ_CP058649.1"/>
</dbReference>
<sequence length="295" mass="32988">MKIKKYVYKFIISISVILLLAGCSLIPKETTKTKAIVRPVQVTQMKKEIKDISLSYLGVVIIHDERFIFSEQEGKVTTIHKPVGQPVNKDEKILSLNSLEEDDRTILSDSQGVIQSILVNEEDTVDVGDPVGILNVYNHRITLGITADDVKKIKVGTQATMKIGQQETEGRVCLISPYPDETTRTFACQIEMKDTYEQDDYMVGNMAEVKLILGQEEGLYLDMNHVSIDASPFVYLVDAENRVQIQPVTIEGHGEHYIKVKGLQEGDQVIRSGRVSLKEGQQVKIVDDEGVGTHE</sequence>